<dbReference type="EMBL" id="EU379935">
    <property type="protein sequence ID" value="ACA14306.1"/>
    <property type="molecule type" value="Genomic_DNA"/>
</dbReference>
<name>B0ZEA1_9BACT</name>
<sequence length="390" mass="44561">MNQTFLELLAEIEDFRTGNAIHYRLQDILLVSALAVICNMDTYTEMAMFADHQRKYLEPFCDFRHGPPSHDTFGKVLSRLDPRVLSERFSTWMSELYFHLGKLVESKGMTVAIDGKTICRSGSAEQNASHVLTAFASRMQLVLGQIKTDEKSNEITAIPELLELFQVKDTVVTIDAMGTQKNIAAKIIEKGGDYVLAVKGNQKKLRDDIIWHLHSELQDRSTRELKAKGQYAVTLEKDHGRIEKRECYLSNDLSWFEGLEDWRGIAGVGWIRNTRHVDNKNDKTTTEDHYFIYSLKEAQAKDLLRIKREHWAIENNLHWMLDMAFREDDCRARAKNAAEVMNILRKLALQMLKTCDTCKCGMRSKRKLCGLGIPTALQVLGLVPTGLLIP</sequence>
<dbReference type="Pfam" id="PF01609">
    <property type="entry name" value="DDE_Tnp_1"/>
    <property type="match status" value="1"/>
</dbReference>
<feature type="domain" description="Transposase IS4-like" evidence="1">
    <location>
        <begin position="110"/>
        <end position="349"/>
    </location>
</feature>
<dbReference type="PANTHER" id="PTHR30298:SF0">
    <property type="entry name" value="PROTEIN YBFL-RELATED"/>
    <property type="match status" value="1"/>
</dbReference>
<dbReference type="GO" id="GO:0003677">
    <property type="term" value="F:DNA binding"/>
    <property type="evidence" value="ECO:0007669"/>
    <property type="project" value="InterPro"/>
</dbReference>
<accession>B0ZEA1</accession>
<dbReference type="GO" id="GO:0004803">
    <property type="term" value="F:transposase activity"/>
    <property type="evidence" value="ECO:0007669"/>
    <property type="project" value="InterPro"/>
</dbReference>
<evidence type="ECO:0000259" key="1">
    <source>
        <dbReference type="Pfam" id="PF01609"/>
    </source>
</evidence>
<dbReference type="InterPro" id="IPR051698">
    <property type="entry name" value="Transposase_11-like"/>
</dbReference>
<proteinExistence type="predicted"/>
<dbReference type="PANTHER" id="PTHR30298">
    <property type="entry name" value="H REPEAT-ASSOCIATED PREDICTED TRANSPOSASE"/>
    <property type="match status" value="1"/>
</dbReference>
<dbReference type="InterPro" id="IPR047647">
    <property type="entry name" value="ISAs1_transpos"/>
</dbReference>
<dbReference type="NCBIfam" id="NF033564">
    <property type="entry name" value="transpos_ISAs1"/>
    <property type="match status" value="1"/>
</dbReference>
<evidence type="ECO:0000313" key="3">
    <source>
        <dbReference type="EMBL" id="ACA14306.1"/>
    </source>
</evidence>
<organism evidence="3">
    <name type="scientific">Pyramidobacter piscolens</name>
    <dbReference type="NCBI Taxonomy" id="638849"/>
    <lineage>
        <taxon>Bacteria</taxon>
        <taxon>Thermotogati</taxon>
        <taxon>Synergistota</taxon>
        <taxon>Synergistia</taxon>
        <taxon>Synergistales</taxon>
        <taxon>Dethiosulfovibrionaceae</taxon>
        <taxon>Pyramidobacter</taxon>
    </lineage>
</organism>
<dbReference type="InterPro" id="IPR002559">
    <property type="entry name" value="Transposase_11"/>
</dbReference>
<evidence type="ECO:0000259" key="2">
    <source>
        <dbReference type="Pfam" id="PF13808"/>
    </source>
</evidence>
<feature type="domain" description="H repeat-associated protein N-terminal" evidence="2">
    <location>
        <begin position="7"/>
        <end position="93"/>
    </location>
</feature>
<dbReference type="AlphaFoldDB" id="B0ZEA1"/>
<reference evidence="3" key="1">
    <citation type="journal article" date="2009" name="Int. J. Syst. Evol. Microbiol.">
        <title>Pyramidobacter piscolens gen. nov., sp. nov., a member of the phylum 'Synergistetes' isolated from the human oral cavity.</title>
        <authorList>
            <person name="Downes J."/>
            <person name="Vartoukian S.R."/>
            <person name="Dewhirst F.E."/>
            <person name="Izard J."/>
            <person name="Chen T."/>
            <person name="Yu W.H."/>
            <person name="Sutcliffe I.C."/>
            <person name="Wade W.G."/>
        </authorList>
    </citation>
    <scope>NUCLEOTIDE SEQUENCE</scope>
    <source>
        <strain evidence="3">W5455</strain>
    </source>
</reference>
<dbReference type="InterPro" id="IPR032806">
    <property type="entry name" value="YbfD_N"/>
</dbReference>
<dbReference type="GO" id="GO:0006313">
    <property type="term" value="P:DNA transposition"/>
    <property type="evidence" value="ECO:0007669"/>
    <property type="project" value="InterPro"/>
</dbReference>
<protein>
    <submittedName>
        <fullName evidence="3">Transposase</fullName>
    </submittedName>
</protein>
<dbReference type="Pfam" id="PF13808">
    <property type="entry name" value="DDE_Tnp_1_assoc"/>
    <property type="match status" value="1"/>
</dbReference>